<evidence type="ECO:0000259" key="3">
    <source>
        <dbReference type="Pfam" id="PF00263"/>
    </source>
</evidence>
<dbReference type="RefSeq" id="WP_377044307.1">
    <property type="nucleotide sequence ID" value="NZ_JBHLUN010000006.1"/>
</dbReference>
<dbReference type="Pfam" id="PF13629">
    <property type="entry name" value="T2SS-T3SS_pil_N"/>
    <property type="match status" value="1"/>
</dbReference>
<dbReference type="InterPro" id="IPR004846">
    <property type="entry name" value="T2SS/T3SS_dom"/>
</dbReference>
<organism evidence="5 6">
    <name type="scientific">Roseomonas elaeocarpi</name>
    <dbReference type="NCBI Taxonomy" id="907779"/>
    <lineage>
        <taxon>Bacteria</taxon>
        <taxon>Pseudomonadati</taxon>
        <taxon>Pseudomonadota</taxon>
        <taxon>Alphaproteobacteria</taxon>
        <taxon>Acetobacterales</taxon>
        <taxon>Roseomonadaceae</taxon>
        <taxon>Roseomonas</taxon>
    </lineage>
</organism>
<evidence type="ECO:0000256" key="2">
    <source>
        <dbReference type="SAM" id="SignalP"/>
    </source>
</evidence>
<evidence type="ECO:0000256" key="1">
    <source>
        <dbReference type="RuleBase" id="RU004003"/>
    </source>
</evidence>
<name>A0ABV6JW73_9PROT</name>
<comment type="similarity">
    <text evidence="1">Belongs to the bacterial secretin family.</text>
</comment>
<evidence type="ECO:0000259" key="4">
    <source>
        <dbReference type="Pfam" id="PF13629"/>
    </source>
</evidence>
<dbReference type="Pfam" id="PF00263">
    <property type="entry name" value="Secretin"/>
    <property type="match status" value="1"/>
</dbReference>
<sequence>MRTGKGSSLLALLLAAGLGRGAVAQVPQVVPVPAAAASGATAAPGATQRAQAAGGPVAPAPGAMLLQALPVVPVGVPQAPPVVPQALSLDAGAGRLVGLPSAAATVLAADPRIARVQPASPTSLFIMGVSGGRTNIVATAENGTPIAEYAVTVRPVREAQVGPGMGIAPAEPKPERAGPIAAGIEAALRQILGQADTVRVRDAGNDVVISGAVRTAGEAQRILSIAQGFAGEGRKVRNGLEVLSSLQVNVRVRVAEISRQVTRDLGFNWQAIGQVGEFALGLQSGVSAGRVFSTLTSGGALNNGTVGPGRLGLGLSGRRYDVNAIVDALAADQLVTILAEPNLTAQSGETASFLAGGEFPVPVSANVTGQVSIEFKQFGVSLSFVPTVLSPERISLRVRPEVSELSSNGAISVPLSSGTVTIPALAVRRAETTLELGSGQSFAIGGLLQRSTTQVAQGIAALQDVPVLGPLFRSDSFRRNESELVILVTPYLVRPVSSPGVLQTPVDGFRPATDLERVLRGRQIAAGAPVPPRLTLDAGFMVE</sequence>
<dbReference type="InterPro" id="IPR032789">
    <property type="entry name" value="T2SS-T3SS_pil_N"/>
</dbReference>
<feature type="chain" id="PRO_5046870011" evidence="2">
    <location>
        <begin position="25"/>
        <end position="543"/>
    </location>
</feature>
<dbReference type="PANTHER" id="PTHR30332">
    <property type="entry name" value="PROBABLE GENERAL SECRETION PATHWAY PROTEIN D"/>
    <property type="match status" value="1"/>
</dbReference>
<dbReference type="EMBL" id="JBHLUN010000006">
    <property type="protein sequence ID" value="MFC0408556.1"/>
    <property type="molecule type" value="Genomic_DNA"/>
</dbReference>
<reference evidence="5 6" key="1">
    <citation type="submission" date="2024-09" db="EMBL/GenBank/DDBJ databases">
        <authorList>
            <person name="Sun Q."/>
            <person name="Mori K."/>
        </authorList>
    </citation>
    <scope>NUCLEOTIDE SEQUENCE [LARGE SCALE GENOMIC DNA]</scope>
    <source>
        <strain evidence="5 6">TBRC 5777</strain>
    </source>
</reference>
<feature type="domain" description="Pilus formation protein N-terminal" evidence="4">
    <location>
        <begin position="85"/>
        <end position="153"/>
    </location>
</feature>
<dbReference type="PANTHER" id="PTHR30332:SF17">
    <property type="entry name" value="TYPE IV PILIATION SYSTEM PROTEIN DR_0774-RELATED"/>
    <property type="match status" value="1"/>
</dbReference>
<accession>A0ABV6JW73</accession>
<proteinExistence type="inferred from homology"/>
<keyword evidence="2" id="KW-0732">Signal</keyword>
<evidence type="ECO:0000313" key="5">
    <source>
        <dbReference type="EMBL" id="MFC0408556.1"/>
    </source>
</evidence>
<feature type="signal peptide" evidence="2">
    <location>
        <begin position="1"/>
        <end position="24"/>
    </location>
</feature>
<gene>
    <name evidence="5" type="ORF">ACFFGY_09875</name>
</gene>
<dbReference type="PRINTS" id="PR00811">
    <property type="entry name" value="BCTERIALGSPD"/>
</dbReference>
<comment type="caution">
    <text evidence="5">The sequence shown here is derived from an EMBL/GenBank/DDBJ whole genome shotgun (WGS) entry which is preliminary data.</text>
</comment>
<dbReference type="Proteomes" id="UP001589865">
    <property type="component" value="Unassembled WGS sequence"/>
</dbReference>
<protein>
    <submittedName>
        <fullName evidence="5">Type II and III secretion system protein family protein</fullName>
    </submittedName>
</protein>
<keyword evidence="6" id="KW-1185">Reference proteome</keyword>
<dbReference type="InterPro" id="IPR001775">
    <property type="entry name" value="GspD/PilQ"/>
</dbReference>
<dbReference type="InterPro" id="IPR050810">
    <property type="entry name" value="Bact_Secretion_Sys_Channel"/>
</dbReference>
<feature type="domain" description="Type II/III secretion system secretin-like" evidence="3">
    <location>
        <begin position="328"/>
        <end position="494"/>
    </location>
</feature>
<evidence type="ECO:0000313" key="6">
    <source>
        <dbReference type="Proteomes" id="UP001589865"/>
    </source>
</evidence>